<keyword evidence="1" id="KW-0805">Transcription regulation</keyword>
<dbReference type="Pfam" id="PF01965">
    <property type="entry name" value="DJ-1_PfpI"/>
    <property type="match status" value="1"/>
</dbReference>
<dbReference type="PROSITE" id="PS01124">
    <property type="entry name" value="HTH_ARAC_FAMILY_2"/>
    <property type="match status" value="1"/>
</dbReference>
<evidence type="ECO:0000259" key="4">
    <source>
        <dbReference type="PROSITE" id="PS01124"/>
    </source>
</evidence>
<dbReference type="SUPFAM" id="SSF52317">
    <property type="entry name" value="Class I glutamine amidotransferase-like"/>
    <property type="match status" value="1"/>
</dbReference>
<evidence type="ECO:0000256" key="1">
    <source>
        <dbReference type="ARBA" id="ARBA00023015"/>
    </source>
</evidence>
<dbReference type="InterPro" id="IPR002818">
    <property type="entry name" value="DJ-1/PfpI"/>
</dbReference>
<dbReference type="RefSeq" id="WP_253482541.1">
    <property type="nucleotide sequence ID" value="NZ_JALJXV010000009.1"/>
</dbReference>
<dbReference type="EMBL" id="JALJXV010000009">
    <property type="protein sequence ID" value="MCP1676430.1"/>
    <property type="molecule type" value="Genomic_DNA"/>
</dbReference>
<dbReference type="SMART" id="SM00342">
    <property type="entry name" value="HTH_ARAC"/>
    <property type="match status" value="1"/>
</dbReference>
<dbReference type="SUPFAM" id="SSF46689">
    <property type="entry name" value="Homeodomain-like"/>
    <property type="match status" value="2"/>
</dbReference>
<evidence type="ECO:0000256" key="2">
    <source>
        <dbReference type="ARBA" id="ARBA00023125"/>
    </source>
</evidence>
<dbReference type="GO" id="GO:0003700">
    <property type="term" value="F:DNA-binding transcription factor activity"/>
    <property type="evidence" value="ECO:0007669"/>
    <property type="project" value="InterPro"/>
</dbReference>
<dbReference type="GO" id="GO:0043565">
    <property type="term" value="F:sequence-specific DNA binding"/>
    <property type="evidence" value="ECO:0007669"/>
    <property type="project" value="InterPro"/>
</dbReference>
<name>A0AAE3KC36_9GAMM</name>
<keyword evidence="3" id="KW-0804">Transcription</keyword>
<dbReference type="InterPro" id="IPR018060">
    <property type="entry name" value="HTH_AraC"/>
</dbReference>
<evidence type="ECO:0000313" key="5">
    <source>
        <dbReference type="EMBL" id="MCP1676430.1"/>
    </source>
</evidence>
<accession>A0AAE3KC36</accession>
<proteinExistence type="predicted"/>
<keyword evidence="6" id="KW-1185">Reference proteome</keyword>
<dbReference type="AlphaFoldDB" id="A0AAE3KC36"/>
<dbReference type="InterPro" id="IPR020449">
    <property type="entry name" value="Tscrpt_reg_AraC-type_HTH"/>
</dbReference>
<keyword evidence="2" id="KW-0238">DNA-binding</keyword>
<dbReference type="InterPro" id="IPR029062">
    <property type="entry name" value="Class_I_gatase-like"/>
</dbReference>
<dbReference type="PRINTS" id="PR00032">
    <property type="entry name" value="HTHARAC"/>
</dbReference>
<gene>
    <name evidence="5" type="ORF">J2T57_003591</name>
</gene>
<dbReference type="Gene3D" id="1.10.10.60">
    <property type="entry name" value="Homeodomain-like"/>
    <property type="match status" value="2"/>
</dbReference>
<protein>
    <submittedName>
        <fullName evidence="5">Transcriptional regulator GlxA family with amidase domain</fullName>
    </submittedName>
</protein>
<dbReference type="Gene3D" id="3.40.50.880">
    <property type="match status" value="1"/>
</dbReference>
<dbReference type="InterPro" id="IPR052158">
    <property type="entry name" value="INH-QAR"/>
</dbReference>
<dbReference type="Proteomes" id="UP001205843">
    <property type="component" value="Unassembled WGS sequence"/>
</dbReference>
<sequence>MPEKQNHLRIAFLTLPESTGSTLYGMYDLFAAVDRDWGLITTGRPASSPFQPATVAASVGGFCMANGVHVLPDLSLEEAGTPEVVCVPELMVSPKTDIHGRYPREVAWLRQCYKAGSYLGSACSGALLLAEAGLLDGRDATTHWGYCDSLARRYPTVRVHPRQALVTTGEGGRIVMVGGGSSWQDLALFLIARLVGLERALQVAKLYLIDWHHVGQQPYALLTRHVQTEDATIARCQQWLVEHYDQAHPVAEMTRISGLSERSFKRRFRQATGLSPMVYVQNLRLEEAKQSLESSDEPVELVAVAVGYEDASFFSRLFRQRVGLTPAQYRRRFGGLRRVLAAEAASP</sequence>
<evidence type="ECO:0000256" key="3">
    <source>
        <dbReference type="ARBA" id="ARBA00023163"/>
    </source>
</evidence>
<comment type="caution">
    <text evidence="5">The sequence shown here is derived from an EMBL/GenBank/DDBJ whole genome shotgun (WGS) entry which is preliminary data.</text>
</comment>
<dbReference type="Pfam" id="PF12833">
    <property type="entry name" value="HTH_18"/>
    <property type="match status" value="1"/>
</dbReference>
<dbReference type="PANTHER" id="PTHR43130:SF3">
    <property type="entry name" value="HTH-TYPE TRANSCRIPTIONAL REGULATOR RV1931C"/>
    <property type="match status" value="1"/>
</dbReference>
<organism evidence="5 6">
    <name type="scientific">Natronocella acetinitrilica</name>
    <dbReference type="NCBI Taxonomy" id="414046"/>
    <lineage>
        <taxon>Bacteria</taxon>
        <taxon>Pseudomonadati</taxon>
        <taxon>Pseudomonadota</taxon>
        <taxon>Gammaproteobacteria</taxon>
        <taxon>Chromatiales</taxon>
        <taxon>Ectothiorhodospiraceae</taxon>
        <taxon>Natronocella</taxon>
    </lineage>
</organism>
<feature type="domain" description="HTH araC/xylS-type" evidence="4">
    <location>
        <begin position="234"/>
        <end position="332"/>
    </location>
</feature>
<evidence type="ECO:0000313" key="6">
    <source>
        <dbReference type="Proteomes" id="UP001205843"/>
    </source>
</evidence>
<dbReference type="InterPro" id="IPR009057">
    <property type="entry name" value="Homeodomain-like_sf"/>
</dbReference>
<reference evidence="5" key="1">
    <citation type="submission" date="2022-03" db="EMBL/GenBank/DDBJ databases">
        <title>Genomic Encyclopedia of Type Strains, Phase III (KMG-III): the genomes of soil and plant-associated and newly described type strains.</title>
        <authorList>
            <person name="Whitman W."/>
        </authorList>
    </citation>
    <scope>NUCLEOTIDE SEQUENCE</scope>
    <source>
        <strain evidence="5">ANL 6-2</strain>
    </source>
</reference>
<dbReference type="PANTHER" id="PTHR43130">
    <property type="entry name" value="ARAC-FAMILY TRANSCRIPTIONAL REGULATOR"/>
    <property type="match status" value="1"/>
</dbReference>